<sequence length="709" mass="74324">MSIVPPLCVALAAALAGLLFAPVFGVPALLLPVLVPALVLFAVAVFASRRESLVPWRPLLLVLVGLLAVAETTVFATTAAGLPTGETLGALARGVTESWQLALQSTWPARPVPALLLFVPLLVVLAGVLGLELWYRSEKPLAALAPSLVVVVLSQLYAALSGWTATLAALAYAAVGGTLLALTRHDAGPREPGLAMRARAAAAPVGIAVVCAVVAGVLLPSPPARYSLKEDRLAPLEDLHVANPLDEIAYRLAHPDTPVFEVRGDSPDRWPVVVLSEFDGANWTPGARYRALGTELEPGPEVTVDVDKRSAEIAPTGLDGPWLPSQPWPAAVRGADPLVEENQGSLILPEQGAAESYSLTWWAPEITGEVLSGAGIDPGAPGGLAGIGTVPEGVGELADEAVRGMRPTFRTALMLENFFHENYSLATGEDIPTGHTWSQLRTFLLESKRGTSEQFAASYVALARILGIPARLVVGYRAPSPGDDGARTVRNGDVLAWPQVAVKGVGWVSLDPARTEGEGGSDSDDGLAAATAEAREQLPPPEDLRDPPVAPSEEGEQPASADDGGGPFPWWLLLGVPFGLGLVWVAGVPLVTALRAWGRRRRDGAGAVVGAWEEARDRLRAHGVVVSAGMTVRDLAAEAGRIADAETVHGVRRLGSTVDLALWSGAPVGQETGPSAWAAVRDVRRGLARRGLRARVRAALNPRALRAPR</sequence>
<feature type="transmembrane region" description="Helical" evidence="2">
    <location>
        <begin position="59"/>
        <end position="82"/>
    </location>
</feature>
<dbReference type="PANTHER" id="PTHR42736">
    <property type="entry name" value="PROTEIN-GLUTAMINE GAMMA-GLUTAMYLTRANSFERASE"/>
    <property type="match status" value="1"/>
</dbReference>
<accession>A0A934V987</accession>
<feature type="transmembrane region" description="Helical" evidence="2">
    <location>
        <begin position="114"/>
        <end position="134"/>
    </location>
</feature>
<dbReference type="InterPro" id="IPR002931">
    <property type="entry name" value="Transglutaminase-like"/>
</dbReference>
<keyword evidence="5" id="KW-1185">Reference proteome</keyword>
<evidence type="ECO:0000259" key="3">
    <source>
        <dbReference type="SMART" id="SM00460"/>
    </source>
</evidence>
<dbReference type="InterPro" id="IPR038765">
    <property type="entry name" value="Papain-like_cys_pep_sf"/>
</dbReference>
<proteinExistence type="predicted"/>
<dbReference type="Pfam" id="PF11992">
    <property type="entry name" value="TgpA_N"/>
    <property type="match status" value="1"/>
</dbReference>
<keyword evidence="2" id="KW-0472">Membrane</keyword>
<name>A0A934V987_9PSEU</name>
<dbReference type="PANTHER" id="PTHR42736:SF1">
    <property type="entry name" value="PROTEIN-GLUTAMINE GAMMA-GLUTAMYLTRANSFERASE"/>
    <property type="match status" value="1"/>
</dbReference>
<evidence type="ECO:0000256" key="2">
    <source>
        <dbReference type="SAM" id="Phobius"/>
    </source>
</evidence>
<feature type="transmembrane region" description="Helical" evidence="2">
    <location>
        <begin position="30"/>
        <end position="47"/>
    </location>
</feature>
<keyword evidence="2" id="KW-1133">Transmembrane helix</keyword>
<feature type="region of interest" description="Disordered" evidence="1">
    <location>
        <begin position="533"/>
        <end position="564"/>
    </location>
</feature>
<organism evidence="4 5">
    <name type="scientific">Prauserella cavernicola</name>
    <dbReference type="NCBI Taxonomy" id="2800127"/>
    <lineage>
        <taxon>Bacteria</taxon>
        <taxon>Bacillati</taxon>
        <taxon>Actinomycetota</taxon>
        <taxon>Actinomycetes</taxon>
        <taxon>Pseudonocardiales</taxon>
        <taxon>Pseudonocardiaceae</taxon>
        <taxon>Prauserella</taxon>
    </lineage>
</organism>
<feature type="transmembrane region" description="Helical" evidence="2">
    <location>
        <begin position="570"/>
        <end position="594"/>
    </location>
</feature>
<dbReference type="AlphaFoldDB" id="A0A934V987"/>
<evidence type="ECO:0000256" key="1">
    <source>
        <dbReference type="SAM" id="MobiDB-lite"/>
    </source>
</evidence>
<dbReference type="SMART" id="SM00460">
    <property type="entry name" value="TGc"/>
    <property type="match status" value="1"/>
</dbReference>
<feature type="transmembrane region" description="Helical" evidence="2">
    <location>
        <begin position="141"/>
        <end position="157"/>
    </location>
</feature>
<dbReference type="RefSeq" id="WP_200325660.1">
    <property type="nucleotide sequence ID" value="NZ_JAENJH010000013.1"/>
</dbReference>
<dbReference type="EMBL" id="JAENJH010000013">
    <property type="protein sequence ID" value="MBK1789085.1"/>
    <property type="molecule type" value="Genomic_DNA"/>
</dbReference>
<feature type="transmembrane region" description="Helical" evidence="2">
    <location>
        <begin position="202"/>
        <end position="219"/>
    </location>
</feature>
<dbReference type="Gene3D" id="3.10.620.30">
    <property type="match status" value="1"/>
</dbReference>
<dbReference type="Proteomes" id="UP000635245">
    <property type="component" value="Unassembled WGS sequence"/>
</dbReference>
<dbReference type="InterPro" id="IPR021878">
    <property type="entry name" value="TgpA_N"/>
</dbReference>
<keyword evidence="2" id="KW-0812">Transmembrane</keyword>
<evidence type="ECO:0000313" key="5">
    <source>
        <dbReference type="Proteomes" id="UP000635245"/>
    </source>
</evidence>
<reference evidence="4" key="1">
    <citation type="submission" date="2020-12" db="EMBL/GenBank/DDBJ databases">
        <title>Prauserella sp. ASG 168, a novel actinomycete isolated from cave rock.</title>
        <authorList>
            <person name="Suriyachadkun C."/>
        </authorList>
    </citation>
    <scope>NUCLEOTIDE SEQUENCE</scope>
    <source>
        <strain evidence="4">ASG 168</strain>
    </source>
</reference>
<gene>
    <name evidence="4" type="ORF">JHE00_32545</name>
</gene>
<evidence type="ECO:0000313" key="4">
    <source>
        <dbReference type="EMBL" id="MBK1789085.1"/>
    </source>
</evidence>
<dbReference type="Pfam" id="PF01841">
    <property type="entry name" value="Transglut_core"/>
    <property type="match status" value="1"/>
</dbReference>
<feature type="transmembrane region" description="Helical" evidence="2">
    <location>
        <begin position="163"/>
        <end position="182"/>
    </location>
</feature>
<dbReference type="InterPro" id="IPR052901">
    <property type="entry name" value="Bact_TGase-like"/>
</dbReference>
<protein>
    <submittedName>
        <fullName evidence="4">Transglutaminase domain-containing protein</fullName>
    </submittedName>
</protein>
<feature type="domain" description="Transglutaminase-like" evidence="3">
    <location>
        <begin position="444"/>
        <end position="514"/>
    </location>
</feature>
<comment type="caution">
    <text evidence="4">The sequence shown here is derived from an EMBL/GenBank/DDBJ whole genome shotgun (WGS) entry which is preliminary data.</text>
</comment>
<dbReference type="SUPFAM" id="SSF54001">
    <property type="entry name" value="Cysteine proteinases"/>
    <property type="match status" value="1"/>
</dbReference>